<name>A0ABT9BK73_9BACT</name>
<dbReference type="InterPro" id="IPR011083">
    <property type="entry name" value="Phage_tail_collar_dom"/>
</dbReference>
<dbReference type="RefSeq" id="WP_305008835.1">
    <property type="nucleotide sequence ID" value="NZ_JAUQSY010000019.1"/>
</dbReference>
<proteinExistence type="predicted"/>
<comment type="caution">
    <text evidence="2">The sequence shown here is derived from an EMBL/GenBank/DDBJ whole genome shotgun (WGS) entry which is preliminary data.</text>
</comment>
<gene>
    <name evidence="2" type="ORF">Q5H93_21885</name>
</gene>
<dbReference type="EMBL" id="JAUQSY010000019">
    <property type="protein sequence ID" value="MDO7877407.1"/>
    <property type="molecule type" value="Genomic_DNA"/>
</dbReference>
<dbReference type="SUPFAM" id="SSF88874">
    <property type="entry name" value="Receptor-binding domain of short tail fibre protein gp12"/>
    <property type="match status" value="1"/>
</dbReference>
<sequence length="178" mass="18434">MDAFLGEVRAVGFNFAPMNWAFCSGQLMPINRYTALFSLLGTAYGGDGKTTFALPNLNGQAIVGVGQGPGLSPYVQGEVTGTESVTLLTDTMPPHLHTLGGSFLTQAEEGGSTDPTNNFLAATAENQYNENVGTGTMGANMIKGAAGPAGGNQPHSNMMPSLAINYIICLSGIFPPRS</sequence>
<dbReference type="Pfam" id="PF07484">
    <property type="entry name" value="Collar"/>
    <property type="match status" value="1"/>
</dbReference>
<dbReference type="Gene3D" id="3.90.1340.10">
    <property type="entry name" value="Phage tail collar domain"/>
    <property type="match status" value="1"/>
</dbReference>
<dbReference type="InterPro" id="IPR037053">
    <property type="entry name" value="Phage_tail_collar_dom_sf"/>
</dbReference>
<dbReference type="Proteomes" id="UP001176429">
    <property type="component" value="Unassembled WGS sequence"/>
</dbReference>
<accession>A0ABT9BK73</accession>
<evidence type="ECO:0000259" key="1">
    <source>
        <dbReference type="Pfam" id="PF07484"/>
    </source>
</evidence>
<protein>
    <submittedName>
        <fullName evidence="2">Tail fiber protein</fullName>
    </submittedName>
</protein>
<keyword evidence="3" id="KW-1185">Reference proteome</keyword>
<reference evidence="2" key="1">
    <citation type="submission" date="2023-07" db="EMBL/GenBank/DDBJ databases">
        <authorList>
            <person name="Kim M.K."/>
        </authorList>
    </citation>
    <scope>NUCLEOTIDE SEQUENCE</scope>
    <source>
        <strain evidence="2">ASUV-10-1</strain>
    </source>
</reference>
<evidence type="ECO:0000313" key="2">
    <source>
        <dbReference type="EMBL" id="MDO7877407.1"/>
    </source>
</evidence>
<feature type="domain" description="Phage tail collar" evidence="1">
    <location>
        <begin position="6"/>
        <end position="61"/>
    </location>
</feature>
<evidence type="ECO:0000313" key="3">
    <source>
        <dbReference type="Proteomes" id="UP001176429"/>
    </source>
</evidence>
<organism evidence="2 3">
    <name type="scientific">Hymenobacter aranciens</name>
    <dbReference type="NCBI Taxonomy" id="3063996"/>
    <lineage>
        <taxon>Bacteria</taxon>
        <taxon>Pseudomonadati</taxon>
        <taxon>Bacteroidota</taxon>
        <taxon>Cytophagia</taxon>
        <taxon>Cytophagales</taxon>
        <taxon>Hymenobacteraceae</taxon>
        <taxon>Hymenobacter</taxon>
    </lineage>
</organism>